<reference evidence="2 3" key="1">
    <citation type="submission" date="2020-03" db="EMBL/GenBank/DDBJ databases">
        <title>Genomic Encyclopedia of Type Strains, Phase IV (KMG-IV): sequencing the most valuable type-strain genomes for metagenomic binning, comparative biology and taxonomic classification.</title>
        <authorList>
            <person name="Goeker M."/>
        </authorList>
    </citation>
    <scope>NUCLEOTIDE SEQUENCE [LARGE SCALE GENOMIC DNA]</scope>
    <source>
        <strain evidence="2 3">DSM 4733</strain>
    </source>
</reference>
<evidence type="ECO:0000313" key="2">
    <source>
        <dbReference type="EMBL" id="NIJ66969.1"/>
    </source>
</evidence>
<dbReference type="AlphaFoldDB" id="A0A7X5V312"/>
<name>A0A7X5V312_9SPHN</name>
<feature type="transmembrane region" description="Helical" evidence="1">
    <location>
        <begin position="12"/>
        <end position="32"/>
    </location>
</feature>
<keyword evidence="1" id="KW-0472">Membrane</keyword>
<feature type="transmembrane region" description="Helical" evidence="1">
    <location>
        <begin position="97"/>
        <end position="122"/>
    </location>
</feature>
<evidence type="ECO:0008006" key="4">
    <source>
        <dbReference type="Google" id="ProtNLM"/>
    </source>
</evidence>
<evidence type="ECO:0000256" key="1">
    <source>
        <dbReference type="SAM" id="Phobius"/>
    </source>
</evidence>
<feature type="transmembrane region" description="Helical" evidence="1">
    <location>
        <begin position="190"/>
        <end position="206"/>
    </location>
</feature>
<accession>A0A7X5V312</accession>
<keyword evidence="1" id="KW-1133">Transmembrane helix</keyword>
<comment type="caution">
    <text evidence="2">The sequence shown here is derived from an EMBL/GenBank/DDBJ whole genome shotgun (WGS) entry which is preliminary data.</text>
</comment>
<feature type="transmembrane region" description="Helical" evidence="1">
    <location>
        <begin position="166"/>
        <end position="184"/>
    </location>
</feature>
<gene>
    <name evidence="2" type="ORF">FHR20_003947</name>
</gene>
<feature type="transmembrane region" description="Helical" evidence="1">
    <location>
        <begin position="60"/>
        <end position="85"/>
    </location>
</feature>
<organism evidence="2 3">
    <name type="scientific">Sphingomonas leidyi</name>
    <dbReference type="NCBI Taxonomy" id="68569"/>
    <lineage>
        <taxon>Bacteria</taxon>
        <taxon>Pseudomonadati</taxon>
        <taxon>Pseudomonadota</taxon>
        <taxon>Alphaproteobacteria</taxon>
        <taxon>Sphingomonadales</taxon>
        <taxon>Sphingomonadaceae</taxon>
        <taxon>Sphingomonas</taxon>
    </lineage>
</organism>
<dbReference type="EMBL" id="JAASQV010000005">
    <property type="protein sequence ID" value="NIJ66969.1"/>
    <property type="molecule type" value="Genomic_DNA"/>
</dbReference>
<dbReference type="Proteomes" id="UP000564677">
    <property type="component" value="Unassembled WGS sequence"/>
</dbReference>
<evidence type="ECO:0000313" key="3">
    <source>
        <dbReference type="Proteomes" id="UP000564677"/>
    </source>
</evidence>
<proteinExistence type="predicted"/>
<keyword evidence="1" id="KW-0812">Transmembrane</keyword>
<sequence length="215" mass="21971">MQRSFVGDHGRPFGTVAALLCLLLTIALIVLGDVSHDLAGASEPFAAIARGSFDAARAHWGLLLAGEIVRCVFAGAILLAMLTLAGPIGPRTPARDAALFVGAGGILCLAVAAHFSIEAAALLGVGRISPRGDLVATLTALGHAGIALWAVLSVREAGVARSLPGWVLLAGLAFAGLVLASGFARALLDVAAFAGIAWWGGIFLTLRKPEDRIPR</sequence>
<feature type="transmembrane region" description="Helical" evidence="1">
    <location>
        <begin position="134"/>
        <end position="154"/>
    </location>
</feature>
<keyword evidence="3" id="KW-1185">Reference proteome</keyword>
<protein>
    <recommendedName>
        <fullName evidence="4">DUF998 domain-containing protein</fullName>
    </recommendedName>
</protein>
<dbReference type="RefSeq" id="WP_167301283.1">
    <property type="nucleotide sequence ID" value="NZ_CP170557.1"/>
</dbReference>